<dbReference type="InterPro" id="IPR001680">
    <property type="entry name" value="WD40_rpt"/>
</dbReference>
<dbReference type="InterPro" id="IPR036322">
    <property type="entry name" value="WD40_repeat_dom_sf"/>
</dbReference>
<dbReference type="Proteomes" id="UP001620626">
    <property type="component" value="Unassembled WGS sequence"/>
</dbReference>
<feature type="repeat" description="WD" evidence="7">
    <location>
        <begin position="208"/>
        <end position="241"/>
    </location>
</feature>
<accession>A0ABD2L4E0</accession>
<dbReference type="PROSITE" id="PS50294">
    <property type="entry name" value="WD_REPEATS_REGION"/>
    <property type="match status" value="1"/>
</dbReference>
<dbReference type="Pfam" id="PF00400">
    <property type="entry name" value="WD40"/>
    <property type="match status" value="3"/>
</dbReference>
<keyword evidence="2" id="KW-0479">Metal-binding</keyword>
<sequence length="420" mass="47033">MAAVINQNPSVTMTSSLGENAKMELAQKIEGQLTGRIAGIHLLEREDGLLVVNEDRTLRVLLRRESGMFWPSIIHDLPNIPTKLSCSEQKNTIFVGFANGQIHEYSIENDFNSISFKRQWNSHTNSISGLGFSERLEQMVSCSKDKTVVWHCTSTTRKIASYCTGSPCTTLQFDGDASFVFVGDYSGNISVLRLVVGTQQQPQLISKLSAHTGAITDLCWDLSHQLLFSASTDSLVIVWDIGGKRGNCYELNGHNAKLTRLALGADSRRLFSADESGKLICWDMSARRIAAPAWVDSDKCEICDTPFFWNLRVMWDRKIVGVRRHHCRTCGKSVCSNCCGQSSIFPAMGFEKPARICKTCHEKMQNYPEQFDLTPLAVTNELRIGVLEMVLNDRGDKPGRMVTVGYDRTIMMWDVQDLLK</sequence>
<keyword evidence="5" id="KW-0862">Zinc</keyword>
<dbReference type="EMBL" id="JBICBT010000549">
    <property type="protein sequence ID" value="KAL3110093.1"/>
    <property type="molecule type" value="Genomic_DNA"/>
</dbReference>
<evidence type="ECO:0000313" key="10">
    <source>
        <dbReference type="Proteomes" id="UP001620626"/>
    </source>
</evidence>
<dbReference type="InterPro" id="IPR019775">
    <property type="entry name" value="WD40_repeat_CS"/>
</dbReference>
<evidence type="ECO:0000313" key="9">
    <source>
        <dbReference type="EMBL" id="KAL3110093.1"/>
    </source>
</evidence>
<dbReference type="Pfam" id="PF01363">
    <property type="entry name" value="FYVE"/>
    <property type="match status" value="1"/>
</dbReference>
<dbReference type="FunFam" id="3.30.40.10:FF:000105">
    <property type="entry name" value="WD repeat and FYVE domain-containing protein 2"/>
    <property type="match status" value="1"/>
</dbReference>
<dbReference type="InterPro" id="IPR042234">
    <property type="entry name" value="WDFY1/WDFY2"/>
</dbReference>
<evidence type="ECO:0000256" key="3">
    <source>
        <dbReference type="ARBA" id="ARBA00022737"/>
    </source>
</evidence>
<dbReference type="InterPro" id="IPR000306">
    <property type="entry name" value="Znf_FYVE"/>
</dbReference>
<feature type="domain" description="FYVE-type" evidence="8">
    <location>
        <begin position="294"/>
        <end position="365"/>
    </location>
</feature>
<dbReference type="AlphaFoldDB" id="A0ABD2L4E0"/>
<dbReference type="SMART" id="SM00320">
    <property type="entry name" value="WD40"/>
    <property type="match status" value="5"/>
</dbReference>
<dbReference type="Gene3D" id="2.130.10.10">
    <property type="entry name" value="YVTN repeat-like/Quinoprotein amine dehydrogenase"/>
    <property type="match status" value="2"/>
</dbReference>
<dbReference type="SUPFAM" id="SSF57903">
    <property type="entry name" value="FYVE/PHD zinc finger"/>
    <property type="match status" value="1"/>
</dbReference>
<evidence type="ECO:0000256" key="6">
    <source>
        <dbReference type="PROSITE-ProRule" id="PRU00091"/>
    </source>
</evidence>
<dbReference type="SUPFAM" id="SSF50978">
    <property type="entry name" value="WD40 repeat-like"/>
    <property type="match status" value="1"/>
</dbReference>
<dbReference type="InterPro" id="IPR017455">
    <property type="entry name" value="Znf_FYVE-rel"/>
</dbReference>
<gene>
    <name evidence="9" type="ORF">niasHT_015696</name>
</gene>
<dbReference type="InterPro" id="IPR011011">
    <property type="entry name" value="Znf_FYVE_PHD"/>
</dbReference>
<comment type="caution">
    <text evidence="9">The sequence shown here is derived from an EMBL/GenBank/DDBJ whole genome shotgun (WGS) entry which is preliminary data.</text>
</comment>
<evidence type="ECO:0000256" key="1">
    <source>
        <dbReference type="ARBA" id="ARBA00022574"/>
    </source>
</evidence>
<reference evidence="9 10" key="1">
    <citation type="submission" date="2024-10" db="EMBL/GenBank/DDBJ databases">
        <authorList>
            <person name="Kim D."/>
        </authorList>
    </citation>
    <scope>NUCLEOTIDE SEQUENCE [LARGE SCALE GENOMIC DNA]</scope>
    <source>
        <strain evidence="9">BH-2024</strain>
    </source>
</reference>
<dbReference type="PANTHER" id="PTHR46189">
    <property type="entry name" value="LD41958P"/>
    <property type="match status" value="1"/>
</dbReference>
<keyword evidence="1 7" id="KW-0853">WD repeat</keyword>
<keyword evidence="4 6" id="KW-0863">Zinc-finger</keyword>
<dbReference type="PROSITE" id="PS50082">
    <property type="entry name" value="WD_REPEATS_2"/>
    <property type="match status" value="2"/>
</dbReference>
<protein>
    <recommendedName>
        <fullName evidence="8">FYVE-type domain-containing protein</fullName>
    </recommendedName>
</protein>
<dbReference type="PROSITE" id="PS00678">
    <property type="entry name" value="WD_REPEATS_1"/>
    <property type="match status" value="2"/>
</dbReference>
<dbReference type="InterPro" id="IPR015943">
    <property type="entry name" value="WD40/YVTN_repeat-like_dom_sf"/>
</dbReference>
<dbReference type="PANTHER" id="PTHR46189:SF1">
    <property type="entry name" value="LD41958P"/>
    <property type="match status" value="1"/>
</dbReference>
<proteinExistence type="predicted"/>
<feature type="repeat" description="WD" evidence="7">
    <location>
        <begin position="251"/>
        <end position="292"/>
    </location>
</feature>
<dbReference type="GO" id="GO:0008270">
    <property type="term" value="F:zinc ion binding"/>
    <property type="evidence" value="ECO:0007669"/>
    <property type="project" value="UniProtKB-KW"/>
</dbReference>
<evidence type="ECO:0000256" key="2">
    <source>
        <dbReference type="ARBA" id="ARBA00022723"/>
    </source>
</evidence>
<evidence type="ECO:0000256" key="7">
    <source>
        <dbReference type="PROSITE-ProRule" id="PRU00221"/>
    </source>
</evidence>
<evidence type="ECO:0000256" key="5">
    <source>
        <dbReference type="ARBA" id="ARBA00022833"/>
    </source>
</evidence>
<dbReference type="PROSITE" id="PS50178">
    <property type="entry name" value="ZF_FYVE"/>
    <property type="match status" value="1"/>
</dbReference>
<dbReference type="SMART" id="SM00064">
    <property type="entry name" value="FYVE"/>
    <property type="match status" value="1"/>
</dbReference>
<organism evidence="9 10">
    <name type="scientific">Heterodera trifolii</name>
    <dbReference type="NCBI Taxonomy" id="157864"/>
    <lineage>
        <taxon>Eukaryota</taxon>
        <taxon>Metazoa</taxon>
        <taxon>Ecdysozoa</taxon>
        <taxon>Nematoda</taxon>
        <taxon>Chromadorea</taxon>
        <taxon>Rhabditida</taxon>
        <taxon>Tylenchina</taxon>
        <taxon>Tylenchomorpha</taxon>
        <taxon>Tylenchoidea</taxon>
        <taxon>Heteroderidae</taxon>
        <taxon>Heteroderinae</taxon>
        <taxon>Heterodera</taxon>
    </lineage>
</organism>
<dbReference type="Gene3D" id="3.30.40.10">
    <property type="entry name" value="Zinc/RING finger domain, C3HC4 (zinc finger)"/>
    <property type="match status" value="1"/>
</dbReference>
<dbReference type="InterPro" id="IPR013083">
    <property type="entry name" value="Znf_RING/FYVE/PHD"/>
</dbReference>
<name>A0ABD2L4E0_9BILA</name>
<keyword evidence="10" id="KW-1185">Reference proteome</keyword>
<evidence type="ECO:0000256" key="4">
    <source>
        <dbReference type="ARBA" id="ARBA00022771"/>
    </source>
</evidence>
<evidence type="ECO:0000259" key="8">
    <source>
        <dbReference type="PROSITE" id="PS50178"/>
    </source>
</evidence>
<keyword evidence="3" id="KW-0677">Repeat</keyword>